<feature type="transmembrane region" description="Helical" evidence="8">
    <location>
        <begin position="51"/>
        <end position="70"/>
    </location>
</feature>
<organism evidence="9 10">
    <name type="scientific">Dongia sedimenti</name>
    <dbReference type="NCBI Taxonomy" id="3064282"/>
    <lineage>
        <taxon>Bacteria</taxon>
        <taxon>Pseudomonadati</taxon>
        <taxon>Pseudomonadota</taxon>
        <taxon>Alphaproteobacteria</taxon>
        <taxon>Rhodospirillales</taxon>
        <taxon>Dongiaceae</taxon>
        <taxon>Dongia</taxon>
    </lineage>
</organism>
<evidence type="ECO:0000256" key="5">
    <source>
        <dbReference type="ARBA" id="ARBA00022692"/>
    </source>
</evidence>
<feature type="transmembrane region" description="Helical" evidence="8">
    <location>
        <begin position="101"/>
        <end position="122"/>
    </location>
</feature>
<feature type="transmembrane region" description="Helical" evidence="8">
    <location>
        <begin position="127"/>
        <end position="146"/>
    </location>
</feature>
<dbReference type="Proteomes" id="UP001230156">
    <property type="component" value="Unassembled WGS sequence"/>
</dbReference>
<dbReference type="EMBL" id="JAUYVI010000007">
    <property type="protein sequence ID" value="MDQ7250569.1"/>
    <property type="molecule type" value="Genomic_DNA"/>
</dbReference>
<evidence type="ECO:0000256" key="8">
    <source>
        <dbReference type="SAM" id="Phobius"/>
    </source>
</evidence>
<accession>A0ABU0YS78</accession>
<keyword evidence="5 8" id="KW-0812">Transmembrane</keyword>
<dbReference type="CDD" id="cd06579">
    <property type="entry name" value="TM_PBP1_transp_AraH_like"/>
    <property type="match status" value="1"/>
</dbReference>
<evidence type="ECO:0000256" key="4">
    <source>
        <dbReference type="ARBA" id="ARBA00022519"/>
    </source>
</evidence>
<evidence type="ECO:0000256" key="2">
    <source>
        <dbReference type="ARBA" id="ARBA00022448"/>
    </source>
</evidence>
<dbReference type="InterPro" id="IPR001851">
    <property type="entry name" value="ABC_transp_permease"/>
</dbReference>
<feature type="transmembrane region" description="Helical" evidence="8">
    <location>
        <begin position="216"/>
        <end position="239"/>
    </location>
</feature>
<reference evidence="10" key="1">
    <citation type="submission" date="2023-08" db="EMBL/GenBank/DDBJ databases">
        <title>Rhodospirillaceae gen. nov., a novel taxon isolated from the Yangtze River Yuezi River estuary sludge.</title>
        <authorList>
            <person name="Ruan L."/>
        </authorList>
    </citation>
    <scope>NUCLEOTIDE SEQUENCE [LARGE SCALE GENOMIC DNA]</scope>
    <source>
        <strain evidence="10">R-7</strain>
    </source>
</reference>
<keyword evidence="3" id="KW-1003">Cell membrane</keyword>
<keyword evidence="7 8" id="KW-0472">Membrane</keyword>
<feature type="transmembrane region" description="Helical" evidence="8">
    <location>
        <begin position="245"/>
        <end position="264"/>
    </location>
</feature>
<keyword evidence="10" id="KW-1185">Reference proteome</keyword>
<dbReference type="RefSeq" id="WP_379960009.1">
    <property type="nucleotide sequence ID" value="NZ_JAUYVI010000007.1"/>
</dbReference>
<evidence type="ECO:0000256" key="1">
    <source>
        <dbReference type="ARBA" id="ARBA00004651"/>
    </source>
</evidence>
<feature type="transmembrane region" description="Helical" evidence="8">
    <location>
        <begin position="166"/>
        <end position="185"/>
    </location>
</feature>
<keyword evidence="6 8" id="KW-1133">Transmembrane helix</keyword>
<dbReference type="PANTHER" id="PTHR32196">
    <property type="entry name" value="ABC TRANSPORTER PERMEASE PROTEIN YPHD-RELATED-RELATED"/>
    <property type="match status" value="1"/>
</dbReference>
<evidence type="ECO:0000256" key="7">
    <source>
        <dbReference type="ARBA" id="ARBA00023136"/>
    </source>
</evidence>
<name>A0ABU0YS78_9PROT</name>
<comment type="subcellular location">
    <subcellularLocation>
        <location evidence="1">Cell membrane</location>
        <topology evidence="1">Multi-pass membrane protein</topology>
    </subcellularLocation>
</comment>
<feature type="transmembrane region" description="Helical" evidence="8">
    <location>
        <begin position="19"/>
        <end position="39"/>
    </location>
</feature>
<feature type="transmembrane region" description="Helical" evidence="8">
    <location>
        <begin position="271"/>
        <end position="291"/>
    </location>
</feature>
<sequence>MSFASVVPSPGSLAQGRRLLRTALPAISLVLILAGIAWMNPRAISYLGFNLMLNLAIPIALATIAQMFVITINDLDLSIGFFVSFVGCVTAVWLADQPELGIAMLLGGILIYAAVGALVYVFDLPSIVVTLGMSFVWQGLAIMVLPKPGGHASEWLHRLMTFHTPFVPFPVIAALVIAGVVHVGLMRSSYGAILRGAGGNAAAISRAGWSLLKAKIVAFALAGFFGVLSGLSLIGLTTAGDPNIGAGYTLLSIAGVILGGGEFVGGRVSPVGAVVGALTLALASSSLLSFMRIPPDWQVGANGAILIIVLAARALISRREA</sequence>
<feature type="transmembrane region" description="Helical" evidence="8">
    <location>
        <begin position="297"/>
        <end position="316"/>
    </location>
</feature>
<protein>
    <submittedName>
        <fullName evidence="9">ABC transporter permease</fullName>
    </submittedName>
</protein>
<evidence type="ECO:0000313" key="10">
    <source>
        <dbReference type="Proteomes" id="UP001230156"/>
    </source>
</evidence>
<dbReference type="PANTHER" id="PTHR32196:SF21">
    <property type="entry name" value="ABC TRANSPORTER PERMEASE PROTEIN YPHD-RELATED"/>
    <property type="match status" value="1"/>
</dbReference>
<keyword evidence="4" id="KW-0997">Cell inner membrane</keyword>
<feature type="transmembrane region" description="Helical" evidence="8">
    <location>
        <begin position="77"/>
        <end position="95"/>
    </location>
</feature>
<comment type="caution">
    <text evidence="9">The sequence shown here is derived from an EMBL/GenBank/DDBJ whole genome shotgun (WGS) entry which is preliminary data.</text>
</comment>
<evidence type="ECO:0000256" key="6">
    <source>
        <dbReference type="ARBA" id="ARBA00022989"/>
    </source>
</evidence>
<proteinExistence type="predicted"/>
<evidence type="ECO:0000313" key="9">
    <source>
        <dbReference type="EMBL" id="MDQ7250569.1"/>
    </source>
</evidence>
<evidence type="ECO:0000256" key="3">
    <source>
        <dbReference type="ARBA" id="ARBA00022475"/>
    </source>
</evidence>
<keyword evidence="2" id="KW-0813">Transport</keyword>
<dbReference type="Pfam" id="PF02653">
    <property type="entry name" value="BPD_transp_2"/>
    <property type="match status" value="1"/>
</dbReference>
<gene>
    <name evidence="9" type="ORF">Q8A70_22965</name>
</gene>